<reference evidence="2 3" key="1">
    <citation type="submission" date="2020-08" db="EMBL/GenBank/DDBJ databases">
        <title>Genomic Encyclopedia of Type Strains, Phase III (KMG-III): the genomes of soil and plant-associated and newly described type strains.</title>
        <authorList>
            <person name="Whitman W."/>
        </authorList>
    </citation>
    <scope>NUCLEOTIDE SEQUENCE [LARGE SCALE GENOMIC DNA]</scope>
    <source>
        <strain evidence="2 3">CECT 8799</strain>
    </source>
</reference>
<sequence length="293" mass="32231">MALFTVLLALGLVQFWGSGAPLHRDDWFHWWCGRLFGRGELQGHPERMLAVAVLPPVVAAAILMVLVEAALGGLGALLLGALLLLYCLGRGNFNEMVSSYLRNWYQGDLEAARKAAAPLLRELPEAPADEPQVLHEQVFRGAAYCAFERLFAVLFWFLLLGIPGAVMYRLSALYADAAPEGGNRETAMRWLWLLEWLPVRAMGFSFAIVGNFAGCYRAWRQCLTCRERSTPEVLEIYLEGALGGIDASECSAGVEVAEGQRACGAQLEGLQALLSRALLLWITVLALLVLFDF</sequence>
<name>A0A7W4WG05_9GAMM</name>
<accession>A0A7W4WG05</accession>
<feature type="transmembrane region" description="Helical" evidence="1">
    <location>
        <begin position="273"/>
        <end position="291"/>
    </location>
</feature>
<dbReference type="UniPathway" id="UPA00148"/>
<comment type="caution">
    <text evidence="2">The sequence shown here is derived from an EMBL/GenBank/DDBJ whole genome shotgun (WGS) entry which is preliminary data.</text>
</comment>
<dbReference type="PANTHER" id="PTHR38684:SF1">
    <property type="entry name" value="PROTEIN AMPE"/>
    <property type="match status" value="1"/>
</dbReference>
<evidence type="ECO:0000313" key="3">
    <source>
        <dbReference type="Proteomes" id="UP000535937"/>
    </source>
</evidence>
<dbReference type="Pfam" id="PF17113">
    <property type="entry name" value="AmpE"/>
    <property type="match status" value="1"/>
</dbReference>
<gene>
    <name evidence="2" type="ORF">FHS09_003797</name>
</gene>
<keyword evidence="1" id="KW-1133">Transmembrane helix</keyword>
<dbReference type="EMBL" id="JACHWZ010000022">
    <property type="protein sequence ID" value="MBB3062946.1"/>
    <property type="molecule type" value="Genomic_DNA"/>
</dbReference>
<feature type="transmembrane region" description="Helical" evidence="1">
    <location>
        <begin position="57"/>
        <end position="88"/>
    </location>
</feature>
<dbReference type="GO" id="GO:0005886">
    <property type="term" value="C:plasma membrane"/>
    <property type="evidence" value="ECO:0007669"/>
    <property type="project" value="TreeGrafter"/>
</dbReference>
<keyword evidence="1" id="KW-0812">Transmembrane</keyword>
<dbReference type="InterPro" id="IPR052966">
    <property type="entry name" value="Beta-lactamase_Reg"/>
</dbReference>
<feature type="transmembrane region" description="Helical" evidence="1">
    <location>
        <begin position="190"/>
        <end position="213"/>
    </location>
</feature>
<protein>
    <submittedName>
        <fullName evidence="2">AmpE protein</fullName>
    </submittedName>
</protein>
<dbReference type="InterPro" id="IPR031347">
    <property type="entry name" value="AmpE"/>
</dbReference>
<evidence type="ECO:0000256" key="1">
    <source>
        <dbReference type="SAM" id="Phobius"/>
    </source>
</evidence>
<dbReference type="RefSeq" id="WP_183462684.1">
    <property type="nucleotide sequence ID" value="NZ_JACHWZ010000022.1"/>
</dbReference>
<evidence type="ECO:0000313" key="2">
    <source>
        <dbReference type="EMBL" id="MBB3062946.1"/>
    </source>
</evidence>
<organism evidence="2 3">
    <name type="scientific">Microbulbifer rhizosphaerae</name>
    <dbReference type="NCBI Taxonomy" id="1562603"/>
    <lineage>
        <taxon>Bacteria</taxon>
        <taxon>Pseudomonadati</taxon>
        <taxon>Pseudomonadota</taxon>
        <taxon>Gammaproteobacteria</taxon>
        <taxon>Cellvibrionales</taxon>
        <taxon>Microbulbiferaceae</taxon>
        <taxon>Microbulbifer</taxon>
    </lineage>
</organism>
<dbReference type="AlphaFoldDB" id="A0A7W4WG05"/>
<keyword evidence="1" id="KW-0472">Membrane</keyword>
<dbReference type="Proteomes" id="UP000535937">
    <property type="component" value="Unassembled WGS sequence"/>
</dbReference>
<dbReference type="PANTHER" id="PTHR38684">
    <property type="entry name" value="PROTEIN AMPE"/>
    <property type="match status" value="1"/>
</dbReference>
<keyword evidence="3" id="KW-1185">Reference proteome</keyword>
<proteinExistence type="predicted"/>
<feature type="transmembrane region" description="Helical" evidence="1">
    <location>
        <begin position="150"/>
        <end position="170"/>
    </location>
</feature>
<dbReference type="GO" id="GO:0046677">
    <property type="term" value="P:response to antibiotic"/>
    <property type="evidence" value="ECO:0007669"/>
    <property type="project" value="TreeGrafter"/>
</dbReference>
<dbReference type="GO" id="GO:0009236">
    <property type="term" value="P:cobalamin biosynthetic process"/>
    <property type="evidence" value="ECO:0007669"/>
    <property type="project" value="UniProtKB-UniPathway"/>
</dbReference>